<reference evidence="13 14" key="1">
    <citation type="journal article" date="2018" name="PLoS ONE">
        <title>The draft genome of Kipferlia bialata reveals reductive genome evolution in fornicate parasites.</title>
        <authorList>
            <person name="Tanifuji G."/>
            <person name="Takabayashi S."/>
            <person name="Kume K."/>
            <person name="Takagi M."/>
            <person name="Nakayama T."/>
            <person name="Kamikawa R."/>
            <person name="Inagaki Y."/>
            <person name="Hashimoto T."/>
        </authorList>
    </citation>
    <scope>NUCLEOTIDE SEQUENCE [LARGE SCALE GENOMIC DNA]</scope>
    <source>
        <strain evidence="13">NY0173</strain>
    </source>
</reference>
<feature type="transmembrane region" description="Helical" evidence="10">
    <location>
        <begin position="79"/>
        <end position="98"/>
    </location>
</feature>
<sequence length="501" mass="56425">MLRLNAQQAAAHFHERLLYRLLRAPLGWFQQRPIGRLLNRFSGDMLALDERLPSYLSVCMYMCLNVISIFATITIVSPYYFVVLVPCVFVYAHYLKIFRAPHREVTRLESISRSPVLSTVTETLSGLATLRVYDRLPMLKHRFTEALDENGKMTYVSVSNNRWVSARFDILASFIGGSSALLVGIVPGITESMAALALSTGLSASQSLGHLVRFITMTEAELSSVERIQEYSTTPPQEPEWTKPEDDPLWPASGKVAFCDVRARYRPELPLVLEDLSFDAESGQRVALVGRTGSGKSTTANILFRLLDIESGTVCIDGKDITTMGLHHLRRYVLYIVYNGLFDNMGLHHLRRAITVVPQNPHLFTGSLRYNLDPSRLYSDALLFEALEQVNLLDWARERAGERETEAERDRAVMKLEIAAGGSNLSTGQRQLVCLARAMLRDSKVIVLDEATANVDRENDQRIQHVLNTQFTDRGCTLITIAHRLETIIDFDKVLLSLHII</sequence>
<accession>A0A9K3D0I4</accession>
<evidence type="ECO:0000256" key="3">
    <source>
        <dbReference type="ARBA" id="ARBA00022448"/>
    </source>
</evidence>
<evidence type="ECO:0000256" key="10">
    <source>
        <dbReference type="SAM" id="Phobius"/>
    </source>
</evidence>
<keyword evidence="8 10" id="KW-1133">Transmembrane helix</keyword>
<evidence type="ECO:0000256" key="5">
    <source>
        <dbReference type="ARBA" id="ARBA00022737"/>
    </source>
</evidence>
<keyword evidence="6" id="KW-0547">Nucleotide-binding</keyword>
<evidence type="ECO:0000256" key="8">
    <source>
        <dbReference type="ARBA" id="ARBA00022989"/>
    </source>
</evidence>
<dbReference type="CDD" id="cd03244">
    <property type="entry name" value="ABCC_MRP_domain2"/>
    <property type="match status" value="1"/>
</dbReference>
<keyword evidence="5" id="KW-0677">Repeat</keyword>
<keyword evidence="9 10" id="KW-0472">Membrane</keyword>
<keyword evidence="3" id="KW-0813">Transport</keyword>
<feature type="domain" description="ABC transmembrane type-1" evidence="12">
    <location>
        <begin position="1"/>
        <end position="220"/>
    </location>
</feature>
<evidence type="ECO:0000259" key="11">
    <source>
        <dbReference type="PROSITE" id="PS50893"/>
    </source>
</evidence>
<evidence type="ECO:0000256" key="2">
    <source>
        <dbReference type="ARBA" id="ARBA00009726"/>
    </source>
</evidence>
<dbReference type="InterPro" id="IPR003593">
    <property type="entry name" value="AAA+_ATPase"/>
</dbReference>
<dbReference type="PROSITE" id="PS50929">
    <property type="entry name" value="ABC_TM1F"/>
    <property type="match status" value="1"/>
</dbReference>
<dbReference type="InterPro" id="IPR027417">
    <property type="entry name" value="P-loop_NTPase"/>
</dbReference>
<feature type="domain" description="ABC transporter" evidence="11">
    <location>
        <begin position="256"/>
        <end position="501"/>
    </location>
</feature>
<feature type="transmembrane region" description="Helical" evidence="10">
    <location>
        <begin position="170"/>
        <end position="189"/>
    </location>
</feature>
<dbReference type="SUPFAM" id="SSF52540">
    <property type="entry name" value="P-loop containing nucleoside triphosphate hydrolases"/>
    <property type="match status" value="1"/>
</dbReference>
<protein>
    <submittedName>
        <fullName evidence="13">Uncharacterized protein</fullName>
    </submittedName>
</protein>
<dbReference type="PANTHER" id="PTHR24223">
    <property type="entry name" value="ATP-BINDING CASSETTE SUB-FAMILY C"/>
    <property type="match status" value="1"/>
</dbReference>
<keyword evidence="4 10" id="KW-0812">Transmembrane</keyword>
<dbReference type="InterPro" id="IPR050173">
    <property type="entry name" value="ABC_transporter_C-like"/>
</dbReference>
<evidence type="ECO:0000256" key="1">
    <source>
        <dbReference type="ARBA" id="ARBA00004141"/>
    </source>
</evidence>
<gene>
    <name evidence="13" type="ORF">KIPB_006631</name>
</gene>
<dbReference type="CDD" id="cd18580">
    <property type="entry name" value="ABC_6TM_ABCC_D2"/>
    <property type="match status" value="1"/>
</dbReference>
<dbReference type="SMART" id="SM00382">
    <property type="entry name" value="AAA"/>
    <property type="match status" value="1"/>
</dbReference>
<dbReference type="GO" id="GO:0005524">
    <property type="term" value="F:ATP binding"/>
    <property type="evidence" value="ECO:0007669"/>
    <property type="project" value="UniProtKB-KW"/>
</dbReference>
<dbReference type="OrthoDB" id="6500128at2759"/>
<evidence type="ECO:0000313" key="14">
    <source>
        <dbReference type="Proteomes" id="UP000265618"/>
    </source>
</evidence>
<dbReference type="FunFam" id="1.20.1560.10:FF:000013">
    <property type="entry name" value="ABC transporter C family member 2"/>
    <property type="match status" value="1"/>
</dbReference>
<dbReference type="SUPFAM" id="SSF90123">
    <property type="entry name" value="ABC transporter transmembrane region"/>
    <property type="match status" value="1"/>
</dbReference>
<dbReference type="InterPro" id="IPR036640">
    <property type="entry name" value="ABC1_TM_sf"/>
</dbReference>
<evidence type="ECO:0000256" key="4">
    <source>
        <dbReference type="ARBA" id="ARBA00022692"/>
    </source>
</evidence>
<dbReference type="Gene3D" id="1.20.1560.10">
    <property type="entry name" value="ABC transporter type 1, transmembrane domain"/>
    <property type="match status" value="1"/>
</dbReference>
<dbReference type="Gene3D" id="3.40.50.300">
    <property type="entry name" value="P-loop containing nucleotide triphosphate hydrolases"/>
    <property type="match status" value="1"/>
</dbReference>
<keyword evidence="7" id="KW-0067">ATP-binding</keyword>
<dbReference type="GO" id="GO:0140359">
    <property type="term" value="F:ABC-type transporter activity"/>
    <property type="evidence" value="ECO:0007669"/>
    <property type="project" value="InterPro"/>
</dbReference>
<dbReference type="InterPro" id="IPR044726">
    <property type="entry name" value="ABCC_6TM_D2"/>
</dbReference>
<dbReference type="AlphaFoldDB" id="A0A9K3D0I4"/>
<evidence type="ECO:0000256" key="6">
    <source>
        <dbReference type="ARBA" id="ARBA00022741"/>
    </source>
</evidence>
<proteinExistence type="inferred from homology"/>
<name>A0A9K3D0I4_9EUKA</name>
<dbReference type="Pfam" id="PF00664">
    <property type="entry name" value="ABC_membrane"/>
    <property type="match status" value="1"/>
</dbReference>
<evidence type="ECO:0000313" key="13">
    <source>
        <dbReference type="EMBL" id="GIQ85024.1"/>
    </source>
</evidence>
<feature type="transmembrane region" description="Helical" evidence="10">
    <location>
        <begin position="55"/>
        <end position="73"/>
    </location>
</feature>
<dbReference type="Pfam" id="PF00005">
    <property type="entry name" value="ABC_tran"/>
    <property type="match status" value="1"/>
</dbReference>
<dbReference type="InterPro" id="IPR011527">
    <property type="entry name" value="ABC1_TM_dom"/>
</dbReference>
<comment type="similarity">
    <text evidence="2">Belongs to the ABC transporter superfamily. ABCC family. Conjugate transporter (TC 3.A.1.208) subfamily.</text>
</comment>
<dbReference type="EMBL" id="BDIP01001729">
    <property type="protein sequence ID" value="GIQ85024.1"/>
    <property type="molecule type" value="Genomic_DNA"/>
</dbReference>
<keyword evidence="14" id="KW-1185">Reference proteome</keyword>
<dbReference type="InterPro" id="IPR003439">
    <property type="entry name" value="ABC_transporter-like_ATP-bd"/>
</dbReference>
<dbReference type="PANTHER" id="PTHR24223:SF456">
    <property type="entry name" value="MULTIDRUG RESISTANCE-ASSOCIATED PROTEIN LETHAL(2)03659"/>
    <property type="match status" value="1"/>
</dbReference>
<comment type="subcellular location">
    <subcellularLocation>
        <location evidence="1">Membrane</location>
        <topology evidence="1">Multi-pass membrane protein</topology>
    </subcellularLocation>
</comment>
<evidence type="ECO:0000259" key="12">
    <source>
        <dbReference type="PROSITE" id="PS50929"/>
    </source>
</evidence>
<comment type="caution">
    <text evidence="13">The sequence shown here is derived from an EMBL/GenBank/DDBJ whole genome shotgun (WGS) entry which is preliminary data.</text>
</comment>
<dbReference type="GO" id="GO:0016887">
    <property type="term" value="F:ATP hydrolysis activity"/>
    <property type="evidence" value="ECO:0007669"/>
    <property type="project" value="InterPro"/>
</dbReference>
<evidence type="ECO:0000256" key="7">
    <source>
        <dbReference type="ARBA" id="ARBA00022840"/>
    </source>
</evidence>
<evidence type="ECO:0000256" key="9">
    <source>
        <dbReference type="ARBA" id="ARBA00023136"/>
    </source>
</evidence>
<dbReference type="PROSITE" id="PS50893">
    <property type="entry name" value="ABC_TRANSPORTER_2"/>
    <property type="match status" value="1"/>
</dbReference>
<dbReference type="Proteomes" id="UP000265618">
    <property type="component" value="Unassembled WGS sequence"/>
</dbReference>
<dbReference type="GO" id="GO:0016020">
    <property type="term" value="C:membrane"/>
    <property type="evidence" value="ECO:0007669"/>
    <property type="project" value="UniProtKB-SubCell"/>
</dbReference>
<organism evidence="13 14">
    <name type="scientific">Kipferlia bialata</name>
    <dbReference type="NCBI Taxonomy" id="797122"/>
    <lineage>
        <taxon>Eukaryota</taxon>
        <taxon>Metamonada</taxon>
        <taxon>Carpediemonas-like organisms</taxon>
        <taxon>Kipferlia</taxon>
    </lineage>
</organism>